<dbReference type="OrthoDB" id="320255at2157"/>
<feature type="transmembrane region" description="Helical" evidence="2">
    <location>
        <begin position="21"/>
        <end position="37"/>
    </location>
</feature>
<name>A0A1N6VTY9_9EURY</name>
<dbReference type="AlphaFoldDB" id="A0A1N6VTY9"/>
<proteinExistence type="predicted"/>
<evidence type="ECO:0000256" key="2">
    <source>
        <dbReference type="SAM" id="Phobius"/>
    </source>
</evidence>
<keyword evidence="2" id="KW-0812">Transmembrane</keyword>
<dbReference type="EMBL" id="FTNO01000001">
    <property type="protein sequence ID" value="SIQ81248.1"/>
    <property type="molecule type" value="Genomic_DNA"/>
</dbReference>
<dbReference type="Proteomes" id="UP000186914">
    <property type="component" value="Unassembled WGS sequence"/>
</dbReference>
<accession>A0A1N6VTY9</accession>
<protein>
    <recommendedName>
        <fullName evidence="5">Photosynthesis system II assembly factor Ycf48/Hcf136-like domain-containing protein</fullName>
    </recommendedName>
</protein>
<keyword evidence="2" id="KW-1133">Transmembrane helix</keyword>
<evidence type="ECO:0000256" key="1">
    <source>
        <dbReference type="SAM" id="MobiDB-lite"/>
    </source>
</evidence>
<keyword evidence="4" id="KW-1185">Reference proteome</keyword>
<feature type="transmembrane region" description="Helical" evidence="2">
    <location>
        <begin position="43"/>
        <end position="61"/>
    </location>
</feature>
<keyword evidence="2" id="KW-0472">Membrane</keyword>
<feature type="region of interest" description="Disordered" evidence="1">
    <location>
        <begin position="69"/>
        <end position="128"/>
    </location>
</feature>
<feature type="compositionally biased region" description="Polar residues" evidence="1">
    <location>
        <begin position="69"/>
        <end position="81"/>
    </location>
</feature>
<dbReference type="SUPFAM" id="SSF69322">
    <property type="entry name" value="Tricorn protease domain 2"/>
    <property type="match status" value="1"/>
</dbReference>
<dbReference type="RefSeq" id="WP_076427632.1">
    <property type="nucleotide sequence ID" value="NZ_FTNO01000001.1"/>
</dbReference>
<evidence type="ECO:0000313" key="4">
    <source>
        <dbReference type="Proteomes" id="UP000186914"/>
    </source>
</evidence>
<evidence type="ECO:0008006" key="5">
    <source>
        <dbReference type="Google" id="ProtNLM"/>
    </source>
</evidence>
<organism evidence="3 4">
    <name type="scientific">Haladaptatus litoreus</name>
    <dbReference type="NCBI Taxonomy" id="553468"/>
    <lineage>
        <taxon>Archaea</taxon>
        <taxon>Methanobacteriati</taxon>
        <taxon>Methanobacteriota</taxon>
        <taxon>Stenosarchaea group</taxon>
        <taxon>Halobacteria</taxon>
        <taxon>Halobacteriales</taxon>
        <taxon>Haladaptataceae</taxon>
        <taxon>Haladaptatus</taxon>
    </lineage>
</organism>
<sequence>MTALSPSRHGFVPFYRRYTKTWIHALATAGLTAFGMLTFVHRGFAIVAVAVYVLPPIVLYFRGTDVQPVESSSDESANQAASGDATDAESSHEPTKATEASESAESTEPTESNHAKKPQWTTAETPTEDTLFDAVVTKSGAYAVGEDGVVLACGETTDSEWQVRLSDGPGADGRTLRGADTTEGGESVWFAGDGGSLGRLDTEMGRHVDYSAPSGITDNWTDIAVSGTSDSTTILLVNGSGQVLRGKYRDGDLAWDDPTKPGSGSSLCAVTLVDGSVGYCCDTNDSVFETTDGGESFRKIGVDGVDGTFTAISATAQGDCAVTTDDGVLHRYADGNWTPERLGEGELRALALGRDFSVVCGEGGIIYERAGEDSTTDWERIVTSADELRGAAVSSNRGVAVGDGGSMVERDRP</sequence>
<feature type="compositionally biased region" description="Low complexity" evidence="1">
    <location>
        <begin position="97"/>
        <end position="112"/>
    </location>
</feature>
<evidence type="ECO:0000313" key="3">
    <source>
        <dbReference type="EMBL" id="SIQ81248.1"/>
    </source>
</evidence>
<gene>
    <name evidence="3" type="ORF">SAMN05421858_0483</name>
</gene>
<reference evidence="4" key="1">
    <citation type="submission" date="2017-01" db="EMBL/GenBank/DDBJ databases">
        <authorList>
            <person name="Varghese N."/>
            <person name="Submissions S."/>
        </authorList>
    </citation>
    <scope>NUCLEOTIDE SEQUENCE [LARGE SCALE GENOMIC DNA]</scope>
    <source>
        <strain evidence="4">CGMCC 1.7737</strain>
    </source>
</reference>